<evidence type="ECO:0008006" key="3">
    <source>
        <dbReference type="Google" id="ProtNLM"/>
    </source>
</evidence>
<name>A0A833JB65_9BACT</name>
<dbReference type="EMBL" id="WFLN01000008">
    <property type="protein sequence ID" value="KAB8029087.1"/>
    <property type="molecule type" value="Genomic_DNA"/>
</dbReference>
<accession>A0A833JB65</accession>
<organism evidence="1 2">
    <name type="scientific">Fluviispira multicolorata</name>
    <dbReference type="NCBI Taxonomy" id="2654512"/>
    <lineage>
        <taxon>Bacteria</taxon>
        <taxon>Pseudomonadati</taxon>
        <taxon>Bdellovibrionota</taxon>
        <taxon>Oligoflexia</taxon>
        <taxon>Silvanigrellales</taxon>
        <taxon>Silvanigrellaceae</taxon>
        <taxon>Fluviispira</taxon>
    </lineage>
</organism>
<dbReference type="Proteomes" id="UP000442694">
    <property type="component" value="Unassembled WGS sequence"/>
</dbReference>
<dbReference type="RefSeq" id="WP_152213428.1">
    <property type="nucleotide sequence ID" value="NZ_WFLN01000008.1"/>
</dbReference>
<proteinExistence type="predicted"/>
<sequence length="394" mass="45602">MFKKVHFIRFFSIFILLIQNDQIIAQKKELEKDKKVNLYVSMDNMRRNLENIFPYLFSEQDFKDQKNSKFILENLLAVAKGARSAENHARLKENIAAKINISILVDNLKRAEYSFKNNRKSSARYVLKSAIQSCIACHTAPSGSKNYLFKNDEKMFSKLTENEKIDYLYTTRQFTEAEKILIKRIDDFEKNNIPWVDMQKTLNYLAIYLVRVNPSAERGYEVFSKLANSMKVPKEGQQEISEWANSFKQWNLESKNHNSLSSKNLFTRIDSEIGLEPDESSLAYDPAFTINRMRYFSLIYSQLENKQVKSKETEAKSLYYLGIINNALEPFATLNIGDAYLKACVVVSPKSMEAKHCFHAFEESLKLQNSGSGGVFLLPEDLKELQYYKNLSGS</sequence>
<evidence type="ECO:0000313" key="2">
    <source>
        <dbReference type="Proteomes" id="UP000442694"/>
    </source>
</evidence>
<comment type="caution">
    <text evidence="1">The sequence shown here is derived from an EMBL/GenBank/DDBJ whole genome shotgun (WGS) entry which is preliminary data.</text>
</comment>
<dbReference type="AlphaFoldDB" id="A0A833JB65"/>
<protein>
    <recommendedName>
        <fullName evidence="3">Cytochrome c domain-containing protein</fullName>
    </recommendedName>
</protein>
<reference evidence="1 2" key="1">
    <citation type="submission" date="2019-10" db="EMBL/GenBank/DDBJ databases">
        <title>New genus of Silvanigrellaceae.</title>
        <authorList>
            <person name="Pitt A."/>
            <person name="Hahn M.W."/>
        </authorList>
    </citation>
    <scope>NUCLEOTIDE SEQUENCE [LARGE SCALE GENOMIC DNA]</scope>
    <source>
        <strain evidence="1 2">33A1-SZDP</strain>
    </source>
</reference>
<keyword evidence="2" id="KW-1185">Reference proteome</keyword>
<gene>
    <name evidence="1" type="ORF">GCL57_11140</name>
</gene>
<evidence type="ECO:0000313" key="1">
    <source>
        <dbReference type="EMBL" id="KAB8029087.1"/>
    </source>
</evidence>